<evidence type="ECO:0000256" key="4">
    <source>
        <dbReference type="ARBA" id="ARBA00022576"/>
    </source>
</evidence>
<dbReference type="EMBL" id="FOTK01000026">
    <property type="protein sequence ID" value="SFM30317.1"/>
    <property type="molecule type" value="Genomic_DNA"/>
</dbReference>
<dbReference type="SUPFAM" id="SSF53383">
    <property type="entry name" value="PLP-dependent transferases"/>
    <property type="match status" value="1"/>
</dbReference>
<dbReference type="GO" id="GO:0004069">
    <property type="term" value="F:L-aspartate:2-oxoglutarate aminotransferase activity"/>
    <property type="evidence" value="ECO:0007669"/>
    <property type="project" value="UniProtKB-EC"/>
</dbReference>
<dbReference type="STRING" id="582667.SAMN05192568_102610"/>
<proteinExistence type="inferred from homology"/>
<evidence type="ECO:0000256" key="3">
    <source>
        <dbReference type="ARBA" id="ARBA00011738"/>
    </source>
</evidence>
<comment type="similarity">
    <text evidence="2 8">Belongs to the class-I pyridoxal-phosphate-dependent aminotransferase family.</text>
</comment>
<evidence type="ECO:0000259" key="9">
    <source>
        <dbReference type="Pfam" id="PF00155"/>
    </source>
</evidence>
<dbReference type="GO" id="GO:0030170">
    <property type="term" value="F:pyridoxal phosphate binding"/>
    <property type="evidence" value="ECO:0007669"/>
    <property type="project" value="InterPro"/>
</dbReference>
<dbReference type="InterPro" id="IPR004839">
    <property type="entry name" value="Aminotransferase_I/II_large"/>
</dbReference>
<gene>
    <name evidence="10" type="ORF">SAMN05192568_102610</name>
</gene>
<dbReference type="InterPro" id="IPR015421">
    <property type="entry name" value="PyrdxlP-dep_Trfase_major"/>
</dbReference>
<evidence type="ECO:0000313" key="10">
    <source>
        <dbReference type="EMBL" id="SFM30317.1"/>
    </source>
</evidence>
<dbReference type="InterPro" id="IPR004838">
    <property type="entry name" value="NHTrfase_class1_PyrdxlP-BS"/>
</dbReference>
<dbReference type="PANTHER" id="PTHR46383">
    <property type="entry name" value="ASPARTATE AMINOTRANSFERASE"/>
    <property type="match status" value="1"/>
</dbReference>
<dbReference type="RefSeq" id="WP_092043972.1">
    <property type="nucleotide sequence ID" value="NZ_FOTK01000026.1"/>
</dbReference>
<comment type="subunit">
    <text evidence="3">Homodimer.</text>
</comment>
<name>A0A1I4PRB5_9HYPH</name>
<dbReference type="InterPro" id="IPR015424">
    <property type="entry name" value="PyrdxlP-dep_Trfase"/>
</dbReference>
<dbReference type="AlphaFoldDB" id="A0A1I4PRB5"/>
<dbReference type="InterPro" id="IPR015422">
    <property type="entry name" value="PyrdxlP-dep_Trfase_small"/>
</dbReference>
<evidence type="ECO:0000256" key="7">
    <source>
        <dbReference type="ARBA" id="ARBA00049185"/>
    </source>
</evidence>
<keyword evidence="5 8" id="KW-0808">Transferase</keyword>
<evidence type="ECO:0000256" key="1">
    <source>
        <dbReference type="ARBA" id="ARBA00001933"/>
    </source>
</evidence>
<dbReference type="Gene3D" id="3.90.1150.10">
    <property type="entry name" value="Aspartate Aminotransferase, domain 1"/>
    <property type="match status" value="1"/>
</dbReference>
<dbReference type="Pfam" id="PF00155">
    <property type="entry name" value="Aminotran_1_2"/>
    <property type="match status" value="1"/>
</dbReference>
<evidence type="ECO:0000256" key="2">
    <source>
        <dbReference type="ARBA" id="ARBA00007441"/>
    </source>
</evidence>
<evidence type="ECO:0000256" key="8">
    <source>
        <dbReference type="RuleBase" id="RU000481"/>
    </source>
</evidence>
<keyword evidence="6" id="KW-0663">Pyridoxal phosphate</keyword>
<dbReference type="GO" id="GO:0006520">
    <property type="term" value="P:amino acid metabolic process"/>
    <property type="evidence" value="ECO:0007669"/>
    <property type="project" value="InterPro"/>
</dbReference>
<keyword evidence="4 8" id="KW-0032">Aminotransferase</keyword>
<dbReference type="Proteomes" id="UP000199048">
    <property type="component" value="Unassembled WGS sequence"/>
</dbReference>
<feature type="domain" description="Aminotransferase class I/classII large" evidence="9">
    <location>
        <begin position="34"/>
        <end position="394"/>
    </location>
</feature>
<dbReference type="FunFam" id="3.40.640.10:FF:000033">
    <property type="entry name" value="Aspartate aminotransferase"/>
    <property type="match status" value="1"/>
</dbReference>
<keyword evidence="11" id="KW-1185">Reference proteome</keyword>
<dbReference type="InterPro" id="IPR050596">
    <property type="entry name" value="AspAT/PAT-like"/>
</dbReference>
<reference evidence="11" key="1">
    <citation type="submission" date="2016-10" db="EMBL/GenBank/DDBJ databases">
        <authorList>
            <person name="Varghese N."/>
            <person name="Submissions S."/>
        </authorList>
    </citation>
    <scope>NUCLEOTIDE SEQUENCE [LARGE SCALE GENOMIC DNA]</scope>
    <source>
        <strain evidence="11">BL36</strain>
    </source>
</reference>
<protein>
    <recommendedName>
        <fullName evidence="8">Aminotransferase</fullName>
        <ecNumber evidence="8">2.6.1.-</ecNumber>
    </recommendedName>
</protein>
<dbReference type="PROSITE" id="PS00105">
    <property type="entry name" value="AA_TRANSFER_CLASS_1"/>
    <property type="match status" value="1"/>
</dbReference>
<dbReference type="CDD" id="cd00609">
    <property type="entry name" value="AAT_like"/>
    <property type="match status" value="1"/>
</dbReference>
<organism evidence="10 11">
    <name type="scientific">Methylobacterium pseudosasicola</name>
    <dbReference type="NCBI Taxonomy" id="582667"/>
    <lineage>
        <taxon>Bacteria</taxon>
        <taxon>Pseudomonadati</taxon>
        <taxon>Pseudomonadota</taxon>
        <taxon>Alphaproteobacteria</taxon>
        <taxon>Hyphomicrobiales</taxon>
        <taxon>Methylobacteriaceae</taxon>
        <taxon>Methylobacterium</taxon>
    </lineage>
</organism>
<evidence type="ECO:0000313" key="11">
    <source>
        <dbReference type="Proteomes" id="UP000199048"/>
    </source>
</evidence>
<dbReference type="Gene3D" id="3.40.640.10">
    <property type="entry name" value="Type I PLP-dependent aspartate aminotransferase-like (Major domain)"/>
    <property type="match status" value="1"/>
</dbReference>
<sequence>MTSISIAHRPASVRPSPSIAAKALVTKLRAEGRRIIDLTVGEPDFVTPRSIMDAAQAAMRAGDTHYTASNGTKSLRQAAANKLMRENGLSYTPDDIVIGSGAKQLIQTALAATLNPGDEVIVPAPYWVSYPDLATLSDGVPVVVACTEEAGFKLLPSQIEAAITSRTKWLVLNSPNNPSGAVYSIAELTALGEVLARHPQVLVMTDEIYEHFIYDGERAISFGRAVPALLERTLTINGVSKAYAMTGWRIGYAAGPRVLAQAMTSLLSQSTTCPSSISQAAALSALSGDQTFVVEARRAYQTRRDRAVSLLDAIPGIACRRPEGAFYAYPNVAGLIGRRTPDGTWIESDLDLSQLLLREGGVSVMDGTSYGLSPYLRVSFATSLETIETGCAAIARVVATLD</sequence>
<dbReference type="OrthoDB" id="8109430at2"/>
<dbReference type="EC" id="2.6.1.-" evidence="8"/>
<evidence type="ECO:0000256" key="5">
    <source>
        <dbReference type="ARBA" id="ARBA00022679"/>
    </source>
</evidence>
<dbReference type="PANTHER" id="PTHR46383:SF1">
    <property type="entry name" value="ASPARTATE AMINOTRANSFERASE"/>
    <property type="match status" value="1"/>
</dbReference>
<comment type="cofactor">
    <cofactor evidence="1 8">
        <name>pyridoxal 5'-phosphate</name>
        <dbReference type="ChEBI" id="CHEBI:597326"/>
    </cofactor>
</comment>
<comment type="catalytic activity">
    <reaction evidence="7">
        <text>L-aspartate + 2-oxoglutarate = oxaloacetate + L-glutamate</text>
        <dbReference type="Rhea" id="RHEA:21824"/>
        <dbReference type="ChEBI" id="CHEBI:16452"/>
        <dbReference type="ChEBI" id="CHEBI:16810"/>
        <dbReference type="ChEBI" id="CHEBI:29985"/>
        <dbReference type="ChEBI" id="CHEBI:29991"/>
        <dbReference type="EC" id="2.6.1.1"/>
    </reaction>
</comment>
<evidence type="ECO:0000256" key="6">
    <source>
        <dbReference type="ARBA" id="ARBA00022898"/>
    </source>
</evidence>
<accession>A0A1I4PRB5</accession>